<reference evidence="14" key="1">
    <citation type="submission" date="2020-10" db="EMBL/GenBank/DDBJ databases">
        <authorList>
            <person name="Gilroy R."/>
        </authorList>
    </citation>
    <scope>NUCLEOTIDE SEQUENCE</scope>
    <source>
        <strain evidence="14">11687</strain>
    </source>
</reference>
<dbReference type="NCBIfam" id="NF004820">
    <property type="entry name" value="PRK06175.1"/>
    <property type="match status" value="1"/>
</dbReference>
<comment type="cofactor">
    <cofactor evidence="1">
        <name>FAD</name>
        <dbReference type="ChEBI" id="CHEBI:57692"/>
    </cofactor>
</comment>
<feature type="compositionally biased region" description="Basic and acidic residues" evidence="12">
    <location>
        <begin position="425"/>
        <end position="440"/>
    </location>
</feature>
<dbReference type="Pfam" id="PF00890">
    <property type="entry name" value="FAD_binding_2"/>
    <property type="match status" value="1"/>
</dbReference>
<organism evidence="14 15">
    <name type="scientific">Candidatus Scatosoma pullistercoris</name>
    <dbReference type="NCBI Taxonomy" id="2840934"/>
    <lineage>
        <taxon>Bacteria</taxon>
        <taxon>Bacillati</taxon>
        <taxon>Bacillota</taxon>
        <taxon>Clostridia</taxon>
        <taxon>Candidatus Scatosoma</taxon>
    </lineage>
</organism>
<evidence type="ECO:0000256" key="12">
    <source>
        <dbReference type="SAM" id="MobiDB-lite"/>
    </source>
</evidence>
<evidence type="ECO:0000256" key="10">
    <source>
        <dbReference type="ARBA" id="ARBA00030386"/>
    </source>
</evidence>
<dbReference type="SUPFAM" id="SSF51905">
    <property type="entry name" value="FAD/NAD(P)-binding domain"/>
    <property type="match status" value="1"/>
</dbReference>
<evidence type="ECO:0000256" key="4">
    <source>
        <dbReference type="ARBA" id="ARBA00012173"/>
    </source>
</evidence>
<dbReference type="Proteomes" id="UP000824081">
    <property type="component" value="Unassembled WGS sequence"/>
</dbReference>
<feature type="compositionally biased region" description="Basic and acidic residues" evidence="12">
    <location>
        <begin position="461"/>
        <end position="470"/>
    </location>
</feature>
<evidence type="ECO:0000256" key="7">
    <source>
        <dbReference type="ARBA" id="ARBA00022642"/>
    </source>
</evidence>
<dbReference type="InterPro" id="IPR003953">
    <property type="entry name" value="FAD-dep_OxRdtase_2_FAD-bd"/>
</dbReference>
<evidence type="ECO:0000313" key="14">
    <source>
        <dbReference type="EMBL" id="HIU59089.1"/>
    </source>
</evidence>
<dbReference type="GO" id="GO:0033765">
    <property type="term" value="F:steroid dehydrogenase activity, acting on the CH-CH group of donors"/>
    <property type="evidence" value="ECO:0007669"/>
    <property type="project" value="UniProtKB-ARBA"/>
</dbReference>
<dbReference type="FunFam" id="3.90.700.10:FF:000002">
    <property type="entry name" value="L-aspartate oxidase"/>
    <property type="match status" value="1"/>
</dbReference>
<dbReference type="AlphaFoldDB" id="A0A9D1SG24"/>
<evidence type="ECO:0000256" key="9">
    <source>
        <dbReference type="ARBA" id="ARBA00023002"/>
    </source>
</evidence>
<comment type="catalytic activity">
    <reaction evidence="11">
        <text>L-aspartate + O2 = iminosuccinate + H2O2</text>
        <dbReference type="Rhea" id="RHEA:25876"/>
        <dbReference type="ChEBI" id="CHEBI:15379"/>
        <dbReference type="ChEBI" id="CHEBI:16240"/>
        <dbReference type="ChEBI" id="CHEBI:29991"/>
        <dbReference type="ChEBI" id="CHEBI:77875"/>
        <dbReference type="EC" id="1.4.3.16"/>
    </reaction>
    <physiologicalReaction direction="left-to-right" evidence="11">
        <dbReference type="Rhea" id="RHEA:25877"/>
    </physiologicalReaction>
</comment>
<dbReference type="PRINTS" id="PR00368">
    <property type="entry name" value="FADPNR"/>
</dbReference>
<dbReference type="SUPFAM" id="SSF56425">
    <property type="entry name" value="Succinate dehydrogenase/fumarate reductase flavoprotein, catalytic domain"/>
    <property type="match status" value="1"/>
</dbReference>
<dbReference type="GO" id="GO:0034628">
    <property type="term" value="P:'de novo' NAD+ biosynthetic process from L-aspartate"/>
    <property type="evidence" value="ECO:0007669"/>
    <property type="project" value="TreeGrafter"/>
</dbReference>
<dbReference type="InterPro" id="IPR036188">
    <property type="entry name" value="FAD/NAD-bd_sf"/>
</dbReference>
<keyword evidence="8" id="KW-0274">FAD</keyword>
<dbReference type="EC" id="1.4.3.16" evidence="4"/>
<feature type="domain" description="FAD-dependent oxidoreductase 2 FAD-binding" evidence="13">
    <location>
        <begin position="8"/>
        <end position="373"/>
    </location>
</feature>
<accession>A0A9D1SG24</accession>
<evidence type="ECO:0000256" key="1">
    <source>
        <dbReference type="ARBA" id="ARBA00001974"/>
    </source>
</evidence>
<evidence type="ECO:0000256" key="2">
    <source>
        <dbReference type="ARBA" id="ARBA00004950"/>
    </source>
</evidence>
<evidence type="ECO:0000313" key="15">
    <source>
        <dbReference type="Proteomes" id="UP000824081"/>
    </source>
</evidence>
<evidence type="ECO:0000256" key="5">
    <source>
        <dbReference type="ARBA" id="ARBA00021901"/>
    </source>
</evidence>
<keyword evidence="7" id="KW-0662">Pyridine nucleotide biosynthesis</keyword>
<dbReference type="InterPro" id="IPR005288">
    <property type="entry name" value="NadB"/>
</dbReference>
<protein>
    <recommendedName>
        <fullName evidence="5">L-aspartate oxidase</fullName>
        <ecNumber evidence="4">1.4.3.16</ecNumber>
    </recommendedName>
    <alternativeName>
        <fullName evidence="10">Quinolinate synthase B</fullName>
    </alternativeName>
</protein>
<name>A0A9D1SG24_9FIRM</name>
<gene>
    <name evidence="14" type="ORF">IAC57_03200</name>
</gene>
<dbReference type="PANTHER" id="PTHR42716:SF2">
    <property type="entry name" value="L-ASPARTATE OXIDASE, CHLOROPLASTIC"/>
    <property type="match status" value="1"/>
</dbReference>
<keyword evidence="9 14" id="KW-0560">Oxidoreductase</keyword>
<comment type="caution">
    <text evidence="14">The sequence shown here is derived from an EMBL/GenBank/DDBJ whole genome shotgun (WGS) entry which is preliminary data.</text>
</comment>
<feature type="region of interest" description="Disordered" evidence="12">
    <location>
        <begin position="422"/>
        <end position="470"/>
    </location>
</feature>
<evidence type="ECO:0000256" key="8">
    <source>
        <dbReference type="ARBA" id="ARBA00022827"/>
    </source>
</evidence>
<evidence type="ECO:0000256" key="11">
    <source>
        <dbReference type="ARBA" id="ARBA00048305"/>
    </source>
</evidence>
<comment type="pathway">
    <text evidence="2">Cofactor biosynthesis; NAD(+) biosynthesis; iminoaspartate from L-aspartate (oxidase route): step 1/1.</text>
</comment>
<dbReference type="PANTHER" id="PTHR42716">
    <property type="entry name" value="L-ASPARTATE OXIDASE"/>
    <property type="match status" value="1"/>
</dbReference>
<sequence>MEICDRYDVIIAGAGAAGLNAALFLPRNKRILLVCKEGPKSADSYLAQGGICVLRWDGDHDAYFEDTMRAGHYENDPLTVEYMLRGSRETIADLMCAGVRFSRDKEGELLYTREGGHSVLRILYHDDRTGREIASRLYAQVRRLSNVHICPYTSLIDILTDGEECEGAVLRDEKTGEVKATAADYVILATGGVGGLFRFSTNYRGLTGDGVAICLKHGVQVKDVDYVQIHPTTLYTKKRGRRFLVSESVRGEGAVLLNGAGKRFTDELKPRDVVSAAIYAEMEKEGSDHVFLDLRTIPPEKVREHFPSIVRRCAQEGYDVFSVPVPVVPAQHYFMGGVKSDVDGRTGMPRLYAVGETCCNGVHGKNRLASNSLLESLIFAKRAALRIANTYQPLGENAQKRAMQGFDERDYRDERALAEEYGNLVKEEMKRSKAAREKQAEAGGNGQKEAGMQPGPAGQRAAEERNPAAE</sequence>
<dbReference type="Gene3D" id="3.50.50.60">
    <property type="entry name" value="FAD/NAD(P)-binding domain"/>
    <property type="match status" value="1"/>
</dbReference>
<keyword evidence="6" id="KW-0285">Flavoprotein</keyword>
<evidence type="ECO:0000256" key="3">
    <source>
        <dbReference type="ARBA" id="ARBA00008562"/>
    </source>
</evidence>
<dbReference type="InterPro" id="IPR027477">
    <property type="entry name" value="Succ_DH/fumarate_Rdtase_cat_sf"/>
</dbReference>
<dbReference type="EMBL" id="DVMZ01000085">
    <property type="protein sequence ID" value="HIU59089.1"/>
    <property type="molecule type" value="Genomic_DNA"/>
</dbReference>
<dbReference type="GO" id="GO:0008734">
    <property type="term" value="F:L-aspartate oxidase activity"/>
    <property type="evidence" value="ECO:0007669"/>
    <property type="project" value="UniProtKB-EC"/>
</dbReference>
<evidence type="ECO:0000256" key="6">
    <source>
        <dbReference type="ARBA" id="ARBA00022630"/>
    </source>
</evidence>
<proteinExistence type="inferred from homology"/>
<dbReference type="Gene3D" id="3.90.700.10">
    <property type="entry name" value="Succinate dehydrogenase/fumarate reductase flavoprotein, catalytic domain"/>
    <property type="match status" value="1"/>
</dbReference>
<evidence type="ECO:0000259" key="13">
    <source>
        <dbReference type="Pfam" id="PF00890"/>
    </source>
</evidence>
<comment type="similarity">
    <text evidence="3">Belongs to the FAD-dependent oxidoreductase 2 family. NadB subfamily.</text>
</comment>
<reference evidence="14" key="2">
    <citation type="journal article" date="2021" name="PeerJ">
        <title>Extensive microbial diversity within the chicken gut microbiome revealed by metagenomics and culture.</title>
        <authorList>
            <person name="Gilroy R."/>
            <person name="Ravi A."/>
            <person name="Getino M."/>
            <person name="Pursley I."/>
            <person name="Horton D.L."/>
            <person name="Alikhan N.F."/>
            <person name="Baker D."/>
            <person name="Gharbi K."/>
            <person name="Hall N."/>
            <person name="Watson M."/>
            <person name="Adriaenssens E.M."/>
            <person name="Foster-Nyarko E."/>
            <person name="Jarju S."/>
            <person name="Secka A."/>
            <person name="Antonio M."/>
            <person name="Oren A."/>
            <person name="Chaudhuri R.R."/>
            <person name="La Ragione R."/>
            <person name="Hildebrand F."/>
            <person name="Pallen M.J."/>
        </authorList>
    </citation>
    <scope>NUCLEOTIDE SEQUENCE</scope>
    <source>
        <strain evidence="14">11687</strain>
    </source>
</reference>